<comment type="caution">
    <text evidence="1">The sequence shown here is derived from an EMBL/GenBank/DDBJ whole genome shotgun (WGS) entry which is preliminary data.</text>
</comment>
<organism evidence="1 2">
    <name type="scientific">Liparis tanakae</name>
    <name type="common">Tanaka's snailfish</name>
    <dbReference type="NCBI Taxonomy" id="230148"/>
    <lineage>
        <taxon>Eukaryota</taxon>
        <taxon>Metazoa</taxon>
        <taxon>Chordata</taxon>
        <taxon>Craniata</taxon>
        <taxon>Vertebrata</taxon>
        <taxon>Euteleostomi</taxon>
        <taxon>Actinopterygii</taxon>
        <taxon>Neopterygii</taxon>
        <taxon>Teleostei</taxon>
        <taxon>Neoteleostei</taxon>
        <taxon>Acanthomorphata</taxon>
        <taxon>Eupercaria</taxon>
        <taxon>Perciformes</taxon>
        <taxon>Cottioidei</taxon>
        <taxon>Cottales</taxon>
        <taxon>Liparidae</taxon>
        <taxon>Liparis</taxon>
    </lineage>
</organism>
<evidence type="ECO:0000313" key="2">
    <source>
        <dbReference type="Proteomes" id="UP000314294"/>
    </source>
</evidence>
<gene>
    <name evidence="1" type="ORF">EYF80_066689</name>
</gene>
<reference evidence="1 2" key="1">
    <citation type="submission" date="2019-03" db="EMBL/GenBank/DDBJ databases">
        <title>First draft genome of Liparis tanakae, snailfish: a comprehensive survey of snailfish specific genes.</title>
        <authorList>
            <person name="Kim W."/>
            <person name="Song I."/>
            <person name="Jeong J.-H."/>
            <person name="Kim D."/>
            <person name="Kim S."/>
            <person name="Ryu S."/>
            <person name="Song J.Y."/>
            <person name="Lee S.K."/>
        </authorList>
    </citation>
    <scope>NUCLEOTIDE SEQUENCE [LARGE SCALE GENOMIC DNA]</scope>
    <source>
        <tissue evidence="1">Muscle</tissue>
    </source>
</reference>
<keyword evidence="2" id="KW-1185">Reference proteome</keyword>
<accession>A0A4Z2E396</accession>
<dbReference type="AlphaFoldDB" id="A0A4Z2E396"/>
<evidence type="ECO:0000313" key="1">
    <source>
        <dbReference type="EMBL" id="TNN23193.1"/>
    </source>
</evidence>
<dbReference type="EMBL" id="SRLO01019430">
    <property type="protein sequence ID" value="TNN23193.1"/>
    <property type="molecule type" value="Genomic_DNA"/>
</dbReference>
<protein>
    <submittedName>
        <fullName evidence="1">Uncharacterized protein</fullName>
    </submittedName>
</protein>
<name>A0A4Z2E396_9TELE</name>
<sequence length="45" mass="4927">MYCGYYLKAAAPHHVFRLQTPLRPHGAAQACGRGLSVPFKLKSSP</sequence>
<dbReference type="Proteomes" id="UP000314294">
    <property type="component" value="Unassembled WGS sequence"/>
</dbReference>
<proteinExistence type="predicted"/>